<dbReference type="InterPro" id="IPR005490">
    <property type="entry name" value="LD_TPept_cat_dom"/>
</dbReference>
<reference evidence="3 4" key="1">
    <citation type="submission" date="2019-12" db="EMBL/GenBank/DDBJ databases">
        <title>Whole genome shotgun sequence of Streptomyces caniferus NBRC 15389.</title>
        <authorList>
            <person name="Ichikawa N."/>
            <person name="Kimura A."/>
            <person name="Kitahashi Y."/>
            <person name="Komaki H."/>
            <person name="Tamura T."/>
        </authorList>
    </citation>
    <scope>NUCLEOTIDE SEQUENCE [LARGE SCALE GENOMIC DNA]</scope>
    <source>
        <strain evidence="3 4">NBRC 15389</strain>
    </source>
</reference>
<proteinExistence type="predicted"/>
<protein>
    <recommendedName>
        <fullName evidence="2">L,D-TPase catalytic domain-containing protein</fullName>
    </recommendedName>
</protein>
<dbReference type="PANTHER" id="PTHR38589">
    <property type="entry name" value="BLR0621 PROTEIN"/>
    <property type="match status" value="1"/>
</dbReference>
<feature type="region of interest" description="Disordered" evidence="1">
    <location>
        <begin position="111"/>
        <end position="132"/>
    </location>
</feature>
<dbReference type="GO" id="GO:0016740">
    <property type="term" value="F:transferase activity"/>
    <property type="evidence" value="ECO:0007669"/>
    <property type="project" value="InterPro"/>
</dbReference>
<evidence type="ECO:0000256" key="1">
    <source>
        <dbReference type="SAM" id="MobiDB-lite"/>
    </source>
</evidence>
<feature type="domain" description="L,D-TPase catalytic" evidence="2">
    <location>
        <begin position="110"/>
        <end position="253"/>
    </location>
</feature>
<organism evidence="3 4">
    <name type="scientific">Streptomyces caniferus</name>
    <dbReference type="NCBI Taxonomy" id="285557"/>
    <lineage>
        <taxon>Bacteria</taxon>
        <taxon>Bacillati</taxon>
        <taxon>Actinomycetota</taxon>
        <taxon>Actinomycetes</taxon>
        <taxon>Kitasatosporales</taxon>
        <taxon>Streptomycetaceae</taxon>
        <taxon>Streptomyces</taxon>
    </lineage>
</organism>
<accession>A0A640S6J0</accession>
<dbReference type="AlphaFoldDB" id="A0A640S6J0"/>
<feature type="region of interest" description="Disordered" evidence="1">
    <location>
        <begin position="1"/>
        <end position="26"/>
    </location>
</feature>
<gene>
    <name evidence="3" type="ORF">Scani_29350</name>
</gene>
<comment type="caution">
    <text evidence="3">The sequence shown here is derived from an EMBL/GenBank/DDBJ whole genome shotgun (WGS) entry which is preliminary data.</text>
</comment>
<evidence type="ECO:0000259" key="2">
    <source>
        <dbReference type="Pfam" id="PF03734"/>
    </source>
</evidence>
<dbReference type="EMBL" id="BLIN01000003">
    <property type="protein sequence ID" value="GFE06667.1"/>
    <property type="molecule type" value="Genomic_DNA"/>
</dbReference>
<feature type="compositionally biased region" description="Low complexity" evidence="1">
    <location>
        <begin position="1"/>
        <end position="18"/>
    </location>
</feature>
<name>A0A640S6J0_9ACTN</name>
<dbReference type="Pfam" id="PF03734">
    <property type="entry name" value="YkuD"/>
    <property type="match status" value="1"/>
</dbReference>
<dbReference type="Proteomes" id="UP000435837">
    <property type="component" value="Unassembled WGS sequence"/>
</dbReference>
<dbReference type="PANTHER" id="PTHR38589:SF1">
    <property type="entry name" value="BLR0621 PROTEIN"/>
    <property type="match status" value="1"/>
</dbReference>
<evidence type="ECO:0000313" key="4">
    <source>
        <dbReference type="Proteomes" id="UP000435837"/>
    </source>
</evidence>
<sequence length="272" mass="28186">MTRTGTTHPATAGATDPAGRTRRAHRGAVRVRAAALTSAAAVALLALAAPAPAATAPAGSSAHHIPLPVLMADTGGGDQLITALAPTTGATTGTVRWWQRHNGRWRQAGWAPARFGSGGLTEGRTRVQGTSTTPTGLYDLPFAFGTLPPPPGSAVPYRRVGGDSWWCEDNASASYNRWVAPLPADCAAGESERLADHPTQYARALVIGFNYHRPVHGRGAGIFLHVNGRGATAGCVSVPAGAMARILSWVRPAARPHIAVGTAYGPTALTRY</sequence>
<evidence type="ECO:0000313" key="3">
    <source>
        <dbReference type="EMBL" id="GFE06667.1"/>
    </source>
</evidence>